<reference evidence="1" key="1">
    <citation type="journal article" date="2014" name="Int. J. Syst. Evol. Microbiol.">
        <title>Complete genome sequence of Corynebacterium casei LMG S-19264T (=DSM 44701T), isolated from a smear-ripened cheese.</title>
        <authorList>
            <consortium name="US DOE Joint Genome Institute (JGI-PGF)"/>
            <person name="Walter F."/>
            <person name="Albersmeier A."/>
            <person name="Kalinowski J."/>
            <person name="Ruckert C."/>
        </authorList>
    </citation>
    <scope>NUCLEOTIDE SEQUENCE</scope>
    <source>
        <strain evidence="1">JCM 14265</strain>
    </source>
</reference>
<dbReference type="EMBL" id="JBEDNW010000008">
    <property type="protein sequence ID" value="MEZ3168401.1"/>
    <property type="molecule type" value="Genomic_DNA"/>
</dbReference>
<dbReference type="RefSeq" id="WP_343778063.1">
    <property type="nucleotide sequence ID" value="NZ_BAAADQ010000006.1"/>
</dbReference>
<dbReference type="AlphaFoldDB" id="A0AAV3SR80"/>
<dbReference type="Proteomes" id="UP001501425">
    <property type="component" value="Unassembled WGS sequence"/>
</dbReference>
<reference evidence="1" key="2">
    <citation type="submission" date="2023-12" db="EMBL/GenBank/DDBJ databases">
        <authorList>
            <person name="Sun Q."/>
            <person name="Inoue M."/>
        </authorList>
    </citation>
    <scope>NUCLEOTIDE SEQUENCE</scope>
    <source>
        <strain evidence="1">JCM 14265</strain>
    </source>
</reference>
<gene>
    <name evidence="2" type="ORF">ABNG02_13810</name>
    <name evidence="1" type="ORF">GCM10008994_15750</name>
</gene>
<evidence type="ECO:0000313" key="1">
    <source>
        <dbReference type="EMBL" id="GAA0541518.1"/>
    </source>
</evidence>
<organism evidence="1 3">
    <name type="scientific">Halorubrum ejinorense</name>
    <dbReference type="NCBI Taxonomy" id="425309"/>
    <lineage>
        <taxon>Archaea</taxon>
        <taxon>Methanobacteriati</taxon>
        <taxon>Methanobacteriota</taxon>
        <taxon>Stenosarchaea group</taxon>
        <taxon>Halobacteria</taxon>
        <taxon>Halobacteriales</taxon>
        <taxon>Haloferacaceae</taxon>
        <taxon>Halorubrum</taxon>
    </lineage>
</organism>
<reference evidence="2 4" key="3">
    <citation type="submission" date="2024-06" db="EMBL/GenBank/DDBJ databases">
        <title>Halorubrum miltondacostae sp. nov., a potential PHA producer isolated from an inland solar saltern in Rio Maior, Portugal.</title>
        <authorList>
            <person name="Albuquerque L."/>
            <person name="Viver T."/>
            <person name="Barroso C."/>
            <person name="Claudino R."/>
            <person name="Galvan M."/>
            <person name="Simoes G."/>
            <person name="Lobo Da Cunha A."/>
            <person name="Egas C."/>
        </authorList>
    </citation>
    <scope>NUCLEOTIDE SEQUENCE [LARGE SCALE GENOMIC DNA]</scope>
    <source>
        <strain evidence="2 4">DSM 18646</strain>
    </source>
</reference>
<protein>
    <submittedName>
        <fullName evidence="1">Uncharacterized protein</fullName>
    </submittedName>
</protein>
<keyword evidence="4" id="KW-1185">Reference proteome</keyword>
<sequence length="132" mass="14631">MNVSHGGREYGVGDVVWTVDPFKLGGDVSRMFTIVTTETHPFQGKQFVGVTLTTTDHLIGHPLSNEHWEMGGTPEPSRILPLSIHSPRTSQIQAPLDYDSISDPWQGRLTEGLMKKVVGEILFAFNKDVGWV</sequence>
<proteinExistence type="predicted"/>
<name>A0AAV3SR80_9EURY</name>
<dbReference type="Proteomes" id="UP001567571">
    <property type="component" value="Unassembled WGS sequence"/>
</dbReference>
<dbReference type="EMBL" id="BAAADQ010000006">
    <property type="protein sequence ID" value="GAA0541518.1"/>
    <property type="molecule type" value="Genomic_DNA"/>
</dbReference>
<comment type="caution">
    <text evidence="1">The sequence shown here is derived from an EMBL/GenBank/DDBJ whole genome shotgun (WGS) entry which is preliminary data.</text>
</comment>
<evidence type="ECO:0000313" key="3">
    <source>
        <dbReference type="Proteomes" id="UP001501425"/>
    </source>
</evidence>
<accession>A0AAV3SR80</accession>
<evidence type="ECO:0000313" key="4">
    <source>
        <dbReference type="Proteomes" id="UP001567571"/>
    </source>
</evidence>
<evidence type="ECO:0000313" key="2">
    <source>
        <dbReference type="EMBL" id="MEZ3168401.1"/>
    </source>
</evidence>